<dbReference type="InParanoid" id="D8Q456"/>
<dbReference type="Proteomes" id="UP000007431">
    <property type="component" value="Unassembled WGS sequence"/>
</dbReference>
<protein>
    <submittedName>
        <fullName evidence="1">Uncharacterized protein</fullName>
    </submittedName>
</protein>
<keyword evidence="2" id="KW-1185">Reference proteome</keyword>
<dbReference type="EMBL" id="GL377306">
    <property type="protein sequence ID" value="EFI96741.1"/>
    <property type="molecule type" value="Genomic_DNA"/>
</dbReference>
<proteinExistence type="predicted"/>
<dbReference type="VEuPathDB" id="FungiDB:SCHCODRAFT_01126200"/>
<dbReference type="HOGENOM" id="CLU_1235666_0_0_1"/>
<accession>D8Q456</accession>
<organism evidence="2">
    <name type="scientific">Schizophyllum commune (strain H4-8 / FGSC 9210)</name>
    <name type="common">Split gill fungus</name>
    <dbReference type="NCBI Taxonomy" id="578458"/>
    <lineage>
        <taxon>Eukaryota</taxon>
        <taxon>Fungi</taxon>
        <taxon>Dikarya</taxon>
        <taxon>Basidiomycota</taxon>
        <taxon>Agaricomycotina</taxon>
        <taxon>Agaricomycetes</taxon>
        <taxon>Agaricomycetidae</taxon>
        <taxon>Agaricales</taxon>
        <taxon>Schizophyllaceae</taxon>
        <taxon>Schizophyllum</taxon>
    </lineage>
</organism>
<sequence length="224" mass="24667">MAHTLDVGGCISGQDTPRLPEVDTNKSSAAGDCNVAAEPTFFEPPPPPAGALGSDKYYLYGWPLTGATVDRLLSKFGQPPGSTHYLQTIIMLALRLESESTFEPIYCTYIQPHEEDGPLPSLRRPLPGLSFLMITPSEDADGRPFSLRRPTREQMDNVLLIYRTLALNPDVPSEVVVGAWPLSYLDIQASIHVSKAFEWFVYVKKVTFSNKLPLTMGACVDDVH</sequence>
<feature type="non-terminal residue" evidence="1">
    <location>
        <position position="224"/>
    </location>
</feature>
<reference evidence="1 2" key="1">
    <citation type="journal article" date="2010" name="Nat. Biotechnol.">
        <title>Genome sequence of the model mushroom Schizophyllum commune.</title>
        <authorList>
            <person name="Ohm R.A."/>
            <person name="de Jong J.F."/>
            <person name="Lugones L.G."/>
            <person name="Aerts A."/>
            <person name="Kothe E."/>
            <person name="Stajich J.E."/>
            <person name="de Vries R.P."/>
            <person name="Record E."/>
            <person name="Levasseur A."/>
            <person name="Baker S.E."/>
            <person name="Bartholomew K.A."/>
            <person name="Coutinho P.M."/>
            <person name="Erdmann S."/>
            <person name="Fowler T.J."/>
            <person name="Gathman A.C."/>
            <person name="Lombard V."/>
            <person name="Henrissat B."/>
            <person name="Knabe N."/>
            <person name="Kuees U."/>
            <person name="Lilly W.W."/>
            <person name="Lindquist E."/>
            <person name="Lucas S."/>
            <person name="Magnuson J.K."/>
            <person name="Piumi F."/>
            <person name="Raudaskoski M."/>
            <person name="Salamov A."/>
            <person name="Schmutz J."/>
            <person name="Schwarze F.W.M.R."/>
            <person name="vanKuyk P.A."/>
            <person name="Horton J.S."/>
            <person name="Grigoriev I.V."/>
            <person name="Woesten H.A.B."/>
        </authorList>
    </citation>
    <scope>NUCLEOTIDE SEQUENCE [LARGE SCALE GENOMIC DNA]</scope>
    <source>
        <strain evidence="2">H4-8 / FGSC 9210</strain>
    </source>
</reference>
<dbReference type="AlphaFoldDB" id="D8Q456"/>
<evidence type="ECO:0000313" key="1">
    <source>
        <dbReference type="EMBL" id="EFI96741.1"/>
    </source>
</evidence>
<name>D8Q456_SCHCM</name>
<gene>
    <name evidence="1" type="ORF">SCHCODRAFT_108778</name>
</gene>
<evidence type="ECO:0000313" key="2">
    <source>
        <dbReference type="Proteomes" id="UP000007431"/>
    </source>
</evidence>